<feature type="domain" description="YCII-related" evidence="2">
    <location>
        <begin position="11"/>
        <end position="92"/>
    </location>
</feature>
<dbReference type="InterPro" id="IPR051807">
    <property type="entry name" value="Sec-metab_biosynth-assoc"/>
</dbReference>
<comment type="similarity">
    <text evidence="1">Belongs to the YciI family.</text>
</comment>
<dbReference type="InterPro" id="IPR011008">
    <property type="entry name" value="Dimeric_a/b-barrel"/>
</dbReference>
<dbReference type="Proteomes" id="UP000619078">
    <property type="component" value="Unassembled WGS sequence"/>
</dbReference>
<dbReference type="SUPFAM" id="SSF54909">
    <property type="entry name" value="Dimeric alpha+beta barrel"/>
    <property type="match status" value="1"/>
</dbReference>
<keyword evidence="4" id="KW-1185">Reference proteome</keyword>
<evidence type="ECO:0000313" key="3">
    <source>
        <dbReference type="EMBL" id="MBD1395012.1"/>
    </source>
</evidence>
<dbReference type="RefSeq" id="WP_191165200.1">
    <property type="nucleotide sequence ID" value="NZ_JACWMX010000008.1"/>
</dbReference>
<gene>
    <name evidence="3" type="ORF">IDJ76_18035</name>
</gene>
<dbReference type="Pfam" id="PF03795">
    <property type="entry name" value="YCII"/>
    <property type="match status" value="1"/>
</dbReference>
<proteinExistence type="inferred from homology"/>
<dbReference type="PANTHER" id="PTHR33606:SF3">
    <property type="entry name" value="PROTEIN YCII"/>
    <property type="match status" value="1"/>
</dbReference>
<dbReference type="PANTHER" id="PTHR33606">
    <property type="entry name" value="PROTEIN YCII"/>
    <property type="match status" value="1"/>
</dbReference>
<comment type="caution">
    <text evidence="3">The sequence shown here is derived from an EMBL/GenBank/DDBJ whole genome shotgun (WGS) entry which is preliminary data.</text>
</comment>
<dbReference type="InterPro" id="IPR005545">
    <property type="entry name" value="YCII"/>
</dbReference>
<evidence type="ECO:0000256" key="1">
    <source>
        <dbReference type="ARBA" id="ARBA00007689"/>
    </source>
</evidence>
<evidence type="ECO:0000313" key="4">
    <source>
        <dbReference type="Proteomes" id="UP000619078"/>
    </source>
</evidence>
<dbReference type="EMBL" id="JACWMX010000008">
    <property type="protein sequence ID" value="MBD1395012.1"/>
    <property type="molecule type" value="Genomic_DNA"/>
</dbReference>
<organism evidence="3 4">
    <name type="scientific">Mucilaginibacter glaciei</name>
    <dbReference type="NCBI Taxonomy" id="2772109"/>
    <lineage>
        <taxon>Bacteria</taxon>
        <taxon>Pseudomonadati</taxon>
        <taxon>Bacteroidota</taxon>
        <taxon>Sphingobacteriia</taxon>
        <taxon>Sphingobacteriales</taxon>
        <taxon>Sphingobacteriaceae</taxon>
        <taxon>Mucilaginibacter</taxon>
    </lineage>
</organism>
<sequence>MNQYIVTGYDHKDEGALERRMSIRPHHLDGAKALKESGNYVLGGAVLNDEGKMIGSVMVLQFESEDGLEAWKQSEPYITQGIWETVDVKPFKVAVV</sequence>
<dbReference type="AlphaFoldDB" id="A0A926NU30"/>
<dbReference type="Gene3D" id="3.30.70.1060">
    <property type="entry name" value="Dimeric alpha+beta barrel"/>
    <property type="match status" value="1"/>
</dbReference>
<accession>A0A926NU30</accession>
<reference evidence="3" key="1">
    <citation type="submission" date="2020-09" db="EMBL/GenBank/DDBJ databases">
        <title>Novel species of Mucilaginibacter isolated from a glacier on the Tibetan Plateau.</title>
        <authorList>
            <person name="Liu Q."/>
            <person name="Xin Y.-H."/>
        </authorList>
    </citation>
    <scope>NUCLEOTIDE SEQUENCE</scope>
    <source>
        <strain evidence="3">ZB1P21</strain>
    </source>
</reference>
<evidence type="ECO:0000259" key="2">
    <source>
        <dbReference type="Pfam" id="PF03795"/>
    </source>
</evidence>
<name>A0A926NU30_9SPHI</name>
<protein>
    <recommendedName>
        <fullName evidence="2">YCII-related domain-containing protein</fullName>
    </recommendedName>
</protein>